<reference evidence="7 8" key="1">
    <citation type="submission" date="2024-06" db="EMBL/GenBank/DDBJ databases">
        <title>Complete genome of Phlyctema vagabunda strain 19-DSS-EL-015.</title>
        <authorList>
            <person name="Fiorenzani C."/>
        </authorList>
    </citation>
    <scope>NUCLEOTIDE SEQUENCE [LARGE SCALE GENOMIC DNA]</scope>
    <source>
        <strain evidence="7 8">19-DSS-EL-015</strain>
    </source>
</reference>
<dbReference type="SMART" id="SM00428">
    <property type="entry name" value="H3"/>
    <property type="match status" value="1"/>
</dbReference>
<dbReference type="PRINTS" id="PR00622">
    <property type="entry name" value="HISTONEH3"/>
</dbReference>
<sequence>MAERQAAEAPPKAPVKPSNTRIEGKRGRRFKHEPKQAEERRFRSGTVALREIRRFQNYTGFRIPKLPFQRRIKELIHDVSPGLRIQPSALLALQEVAEAMLVAGFTSLHGTDLTIKPAPFMNLPGTKSPEPPARAKSEKKSTSSTGKEKPGWKSQQTATPS</sequence>
<dbReference type="InterPro" id="IPR000164">
    <property type="entry name" value="Histone_H3/CENP-A"/>
</dbReference>
<keyword evidence="4" id="KW-0238">DNA-binding</keyword>
<dbReference type="SUPFAM" id="SSF47113">
    <property type="entry name" value="Histone-fold"/>
    <property type="match status" value="1"/>
</dbReference>
<evidence type="ECO:0000256" key="4">
    <source>
        <dbReference type="ARBA" id="ARBA00023269"/>
    </source>
</evidence>
<dbReference type="PANTHER" id="PTHR45810">
    <property type="entry name" value="HISTONE H3.2"/>
    <property type="match status" value="1"/>
</dbReference>
<dbReference type="Gene3D" id="1.10.20.10">
    <property type="entry name" value="Histone, subunit A"/>
    <property type="match status" value="1"/>
</dbReference>
<evidence type="ECO:0000256" key="3">
    <source>
        <dbReference type="ARBA" id="ARBA00022454"/>
    </source>
</evidence>
<keyword evidence="8" id="KW-1185">Reference proteome</keyword>
<dbReference type="EMBL" id="JBFCZG010000011">
    <property type="protein sequence ID" value="KAL3417427.1"/>
    <property type="molecule type" value="Genomic_DNA"/>
</dbReference>
<feature type="region of interest" description="Disordered" evidence="5">
    <location>
        <begin position="1"/>
        <end position="41"/>
    </location>
</feature>
<dbReference type="InterPro" id="IPR007125">
    <property type="entry name" value="H2A/H2B/H3"/>
</dbReference>
<proteinExistence type="inferred from homology"/>
<comment type="subcellular location">
    <subcellularLocation>
        <location evidence="1">Chromosome</location>
    </subcellularLocation>
</comment>
<comment type="caution">
    <text evidence="7">The sequence shown here is derived from an EMBL/GenBank/DDBJ whole genome shotgun (WGS) entry which is preliminary data.</text>
</comment>
<evidence type="ECO:0000256" key="1">
    <source>
        <dbReference type="ARBA" id="ARBA00004286"/>
    </source>
</evidence>
<evidence type="ECO:0000313" key="8">
    <source>
        <dbReference type="Proteomes" id="UP001629113"/>
    </source>
</evidence>
<accession>A0ABR4P2M4</accession>
<evidence type="ECO:0000313" key="7">
    <source>
        <dbReference type="EMBL" id="KAL3417427.1"/>
    </source>
</evidence>
<dbReference type="Pfam" id="PF00125">
    <property type="entry name" value="Histone"/>
    <property type="match status" value="1"/>
</dbReference>
<evidence type="ECO:0000259" key="6">
    <source>
        <dbReference type="Pfam" id="PF00125"/>
    </source>
</evidence>
<keyword evidence="4" id="KW-0544">Nucleosome core</keyword>
<comment type="similarity">
    <text evidence="2">Belongs to the histone H3 family.</text>
</comment>
<feature type="region of interest" description="Disordered" evidence="5">
    <location>
        <begin position="119"/>
        <end position="161"/>
    </location>
</feature>
<dbReference type="InterPro" id="IPR009072">
    <property type="entry name" value="Histone-fold"/>
</dbReference>
<feature type="domain" description="Core Histone H2A/H2B/H3" evidence="6">
    <location>
        <begin position="45"/>
        <end position="102"/>
    </location>
</feature>
<dbReference type="Proteomes" id="UP001629113">
    <property type="component" value="Unassembled WGS sequence"/>
</dbReference>
<organism evidence="7 8">
    <name type="scientific">Phlyctema vagabunda</name>
    <dbReference type="NCBI Taxonomy" id="108571"/>
    <lineage>
        <taxon>Eukaryota</taxon>
        <taxon>Fungi</taxon>
        <taxon>Dikarya</taxon>
        <taxon>Ascomycota</taxon>
        <taxon>Pezizomycotina</taxon>
        <taxon>Leotiomycetes</taxon>
        <taxon>Helotiales</taxon>
        <taxon>Dermateaceae</taxon>
        <taxon>Phlyctema</taxon>
    </lineage>
</organism>
<name>A0ABR4P2M4_9HELO</name>
<feature type="compositionally biased region" description="Basic and acidic residues" evidence="5">
    <location>
        <begin position="133"/>
        <end position="151"/>
    </location>
</feature>
<protein>
    <submittedName>
        <fullName evidence="7">Histone H3</fullName>
    </submittedName>
</protein>
<gene>
    <name evidence="7" type="ORF">PVAG01_11427</name>
</gene>
<evidence type="ECO:0000256" key="5">
    <source>
        <dbReference type="SAM" id="MobiDB-lite"/>
    </source>
</evidence>
<keyword evidence="3" id="KW-0158">Chromosome</keyword>
<evidence type="ECO:0000256" key="2">
    <source>
        <dbReference type="ARBA" id="ARBA00010343"/>
    </source>
</evidence>